<name>A0A9P6KTL4_9PLEO</name>
<keyword evidence="3" id="KW-1185">Reference proteome</keyword>
<evidence type="ECO:0000256" key="1">
    <source>
        <dbReference type="SAM" id="MobiDB-lite"/>
    </source>
</evidence>
<feature type="compositionally biased region" description="Basic residues" evidence="1">
    <location>
        <begin position="860"/>
        <end position="870"/>
    </location>
</feature>
<feature type="region of interest" description="Disordered" evidence="1">
    <location>
        <begin position="559"/>
        <end position="637"/>
    </location>
</feature>
<protein>
    <submittedName>
        <fullName evidence="2">Mus7 mms22 family protein</fullName>
    </submittedName>
</protein>
<evidence type="ECO:0000313" key="3">
    <source>
        <dbReference type="Proteomes" id="UP000756921"/>
    </source>
</evidence>
<dbReference type="EMBL" id="WJXW01000003">
    <property type="protein sequence ID" value="KAF9737889.1"/>
    <property type="molecule type" value="Genomic_DNA"/>
</dbReference>
<dbReference type="InterPro" id="IPR019021">
    <property type="entry name" value="Mms22"/>
</dbReference>
<feature type="compositionally biased region" description="Basic and acidic residues" evidence="1">
    <location>
        <begin position="559"/>
        <end position="570"/>
    </location>
</feature>
<proteinExistence type="predicted"/>
<feature type="compositionally biased region" description="Basic and acidic residues" evidence="1">
    <location>
        <begin position="839"/>
        <end position="848"/>
    </location>
</feature>
<dbReference type="PANTHER" id="PTHR28122:SF1">
    <property type="entry name" value="E3 UBIQUITIN-PROTEIN LIGASE SUBSTRATE RECEPTOR MMS22"/>
    <property type="match status" value="1"/>
</dbReference>
<dbReference type="PANTHER" id="PTHR28122">
    <property type="entry name" value="E3 UBIQUITIN-PROTEIN LIGASE SUBSTRATE RECEPTOR MMS22"/>
    <property type="match status" value="1"/>
</dbReference>
<comment type="caution">
    <text evidence="2">The sequence shown here is derived from an EMBL/GenBank/DDBJ whole genome shotgun (WGS) entry which is preliminary data.</text>
</comment>
<feature type="region of interest" description="Disordered" evidence="1">
    <location>
        <begin position="49"/>
        <end position="116"/>
    </location>
</feature>
<dbReference type="OrthoDB" id="2386201at2759"/>
<organism evidence="2 3">
    <name type="scientific">Paraphaeosphaeria minitans</name>
    <dbReference type="NCBI Taxonomy" id="565426"/>
    <lineage>
        <taxon>Eukaryota</taxon>
        <taxon>Fungi</taxon>
        <taxon>Dikarya</taxon>
        <taxon>Ascomycota</taxon>
        <taxon>Pezizomycotina</taxon>
        <taxon>Dothideomycetes</taxon>
        <taxon>Pleosporomycetidae</taxon>
        <taxon>Pleosporales</taxon>
        <taxon>Massarineae</taxon>
        <taxon>Didymosphaeriaceae</taxon>
        <taxon>Paraphaeosphaeria</taxon>
    </lineage>
</organism>
<reference evidence="2" key="1">
    <citation type="journal article" date="2020" name="Mol. Plant Microbe Interact.">
        <title>Genome Sequence of the Biocontrol Agent Coniothyrium minitans strain Conio (IMI 134523).</title>
        <authorList>
            <person name="Patel D."/>
            <person name="Shittu T.A."/>
            <person name="Baroncelli R."/>
            <person name="Muthumeenakshi S."/>
            <person name="Osborne T.H."/>
            <person name="Janganan T.K."/>
            <person name="Sreenivasaprasad S."/>
        </authorList>
    </citation>
    <scope>NUCLEOTIDE SEQUENCE</scope>
    <source>
        <strain evidence="2">Conio</strain>
    </source>
</reference>
<feature type="region of interest" description="Disordered" evidence="1">
    <location>
        <begin position="130"/>
        <end position="201"/>
    </location>
</feature>
<feature type="compositionally biased region" description="Basic residues" evidence="1">
    <location>
        <begin position="706"/>
        <end position="715"/>
    </location>
</feature>
<dbReference type="GO" id="GO:0035361">
    <property type="term" value="C:Cul8-RING ubiquitin ligase complex"/>
    <property type="evidence" value="ECO:0007669"/>
    <property type="project" value="TreeGrafter"/>
</dbReference>
<dbReference type="Pfam" id="PF09462">
    <property type="entry name" value="Mus7"/>
    <property type="match status" value="1"/>
</dbReference>
<dbReference type="GO" id="GO:0000724">
    <property type="term" value="P:double-strand break repair via homologous recombination"/>
    <property type="evidence" value="ECO:0007669"/>
    <property type="project" value="TreeGrafter"/>
</dbReference>
<gene>
    <name evidence="2" type="ORF">PMIN01_03172</name>
</gene>
<feature type="compositionally biased region" description="Low complexity" evidence="1">
    <location>
        <begin position="58"/>
        <end position="71"/>
    </location>
</feature>
<dbReference type="GO" id="GO:0005634">
    <property type="term" value="C:nucleus"/>
    <property type="evidence" value="ECO:0007669"/>
    <property type="project" value="InterPro"/>
</dbReference>
<feature type="region of interest" description="Disordered" evidence="1">
    <location>
        <begin position="825"/>
        <end position="877"/>
    </location>
</feature>
<feature type="region of interest" description="Disordered" evidence="1">
    <location>
        <begin position="335"/>
        <end position="539"/>
    </location>
</feature>
<sequence>MGPARRVLTSTRRATTIRTLSAPPPTARRTRCRRVPMFKWRVKGFVQDSDEEEEDFDFSTTSSARSSQHSHNVQDTTKIDRNENRSNTVSNCTLPRETRGPHAGTRLPPDEVHGAEQPTYLTPTAVTRVAEATPASQQPVTPPKSAATDLDTRERSESPDPLLGSPTPKAKRFDDRSYSSQILGAPSVPQGTQESALGKTDNGKVRDAFLFDFSDDSELSDPPSDLDELHPEEFRRDTQIRPEQVDLANVEHLDLTHLPPEDDDSCLQETIFASPTHRATVQVVIPPSTNQERQPRVFERYVDRSFRQRKPIQLHPYLLEGERYRRDLRGRGVKPVIRVLSPKRKPHHNNQESQEQEFDPNKDLAPNSSPEIPVATSIVGRPIESDLGSPRQQIIGRPRHMESTSTIRSSAKRRTLGQPPRPSSASRHPSTASSDPSTADVWAVPQSPPYSSSPPINRSVRNQVRRTMVTPVPDLPTPSNSSSVPATGDMDSDGGPVRSVQRIGQGTHQPIPILSDSSSSDTEASENETQASDHEIQKVGRRIRGVLPASWLRLDLQAQKKHDEQRRDRLNSLQSPGQGEPQRGVAQKVVRRQATPSGVGGPSSTNNRVIELSDGSDDDADAPAPQISTAQESERAAFETAAMVDRRYNDEESDTMENDRLHIFTLGGGKKRKKQSKLTDMFAASKRRKITDGGGKHIKATFGSHKASRRARKRTPPPALSILDLEQSPSKDQRVPQFLRIARRQARRRPDYARQYPTNKYIRLHSAHDTHDANAILREWRRGAIKPKVNIAQSSCIPAHRRPLIDIDHNQWSPLVDADGVLQESDSGRQFAPQTRPTQMREKQRDIIRPTNQSHVPTPTRKKTSRHSRPRPLPFRDAQLEGLETDHGSGARRAAFQRGLQRVDRQFDLLKPLHQPRNPQLARFLADDDVILPPLPSVENVGDSAPNSSMPEPPIIRRRLVRKRRAQRVDVEIREYRQPSEPVVDDYLKGVAGPPILDPEPGQAYQQSIQGLGPRGTRYPTTFDISPLPDGTYFHVSTFVGSGALRRALAFHQSNARNLDEPAGYCNVDFLQTSIRCGPWEDSIAALIADSTNDIWNVITRRNEDDDPLLSDGSCFEKASNVTRSLIVYASSHLSFHDPIDRNPFVMKMEQWATSMFESIMSHSHEGRKSDLLAKARSLGLLLVLTLQIHKIAQHSAVEQSAKSDLIVLITSIGKSLVGDILDHVSDLSDFLENNKRYNVRENGIRDSDVLLEGLVICLHTLSQAGIPGTTFWDIVGQSLLPAAKRATHLMEFESIWGTIFTLLPFIEFNDLGIPSRARRTSFREDNWTTVRALIQRTFALYPATSKANDVSLDDYLRAVMTRCHELVHFWHWNRCDPVLYAMFDFFVAKNGLKHLKSEQGKDLASFLEQINDGSFSRIEPNTRSFHIFLRCLYIGIRGMQNCYQAKKLRSIVLRLIPNHGRSHPKDQPLEVESLEALQNHHDILCTLYRASPLPCRPNLELIKNLVHHENSHREACRIGIRSWADLAKFQLSTDEPYNSLQPFAQWHQDIQTQTLKQYLLAKTEAEEYLKSDVLNKSEATSLMVRHTMERNQDQVIALLRECIAGLLKALAVRQTQVMLKEFLVDAGLVQLLELPHLQDRRLVVVIRDALGVLRTFASLPRQTTTETVIPEPDEESQDYGDSFDLADFMEVDHELQQPDDFLQSPLWHLLSNAFGAEASPDDNLLMDCIDTWCLIALSQVSSHARSWTYYLDPFSQVSWQQLRRTEQTQKFRPYFLASVLGCDSMSYSQHRLDFLNALLVSLVDRESLLRFQHRLLSAIITAVPDEPLLKDLPFYDEKGNGSLDIHADTVRARRLALISVILANMRGDFLDTTQQGAAHLAEVKGGYAAILKDLMNAMKTNYQQLGSGTTVTGAYVEFVQRVVQFLQQYTADIHPVLDFFTNSIAFPLPAADPTYVVGRLCGYAPKLNQPGIPKQLSVFVQTVAQQAATGGHQSYLVHQLQTALCMDQAPPKDQVALRDALIQSIFPAYVEAAFNSAVGFVIAQPILQSLLPTIEAMRLSIRIYDDANVQAICDCLLAVSYAFFRGVENIKDDEGLLRFPYILEALSLMFQNATSIAILLDYICSRCSESLAKPTIVQYFESFALFIGQTLHEVTPQAIPSYHGEASQSKTKATELLDFSMDGLQTGIKANWRASGENIYFGQGHAKREVLIDWSTVDEAKTNLVTAIEEFLATASSSNDEVRNDEYLEIDASIGELDV</sequence>
<evidence type="ECO:0000313" key="2">
    <source>
        <dbReference type="EMBL" id="KAF9737889.1"/>
    </source>
</evidence>
<feature type="compositionally biased region" description="Low complexity" evidence="1">
    <location>
        <begin position="423"/>
        <end position="434"/>
    </location>
</feature>
<accession>A0A9P6KTL4</accession>
<feature type="region of interest" description="Disordered" evidence="1">
    <location>
        <begin position="693"/>
        <end position="717"/>
    </location>
</feature>
<dbReference type="GO" id="GO:0031297">
    <property type="term" value="P:replication fork processing"/>
    <property type="evidence" value="ECO:0007669"/>
    <property type="project" value="InterPro"/>
</dbReference>
<dbReference type="Proteomes" id="UP000756921">
    <property type="component" value="Unassembled WGS sequence"/>
</dbReference>